<dbReference type="EMBL" id="JAUOZS010000001">
    <property type="protein sequence ID" value="MDT8902137.1"/>
    <property type="molecule type" value="Genomic_DNA"/>
</dbReference>
<evidence type="ECO:0000313" key="16">
    <source>
        <dbReference type="EMBL" id="MDT8902137.1"/>
    </source>
</evidence>
<gene>
    <name evidence="16" type="primary">nifB</name>
    <name evidence="16" type="ORF">Q4T40_12850</name>
</gene>
<keyword evidence="6" id="KW-0004">4Fe-4S</keyword>
<comment type="caution">
    <text evidence="16">The sequence shown here is derived from an EMBL/GenBank/DDBJ whole genome shotgun (WGS) entry which is preliminary data.</text>
</comment>
<keyword evidence="9" id="KW-0408">Iron</keyword>
<dbReference type="SFLD" id="SFLDS00029">
    <property type="entry name" value="Radical_SAM"/>
    <property type="match status" value="1"/>
</dbReference>
<accession>A0ABU3NZC0</accession>
<name>A0ABU3NZC0_9FIRM</name>
<feature type="domain" description="Radical SAM core" evidence="15">
    <location>
        <begin position="24"/>
        <end position="266"/>
    </location>
</feature>
<evidence type="ECO:0000256" key="9">
    <source>
        <dbReference type="ARBA" id="ARBA00023004"/>
    </source>
</evidence>
<comment type="similarity">
    <text evidence="4">Belongs to the radical SAM superfamily. NifB family.</text>
</comment>
<dbReference type="PROSITE" id="PS51918">
    <property type="entry name" value="RADICAL_SAM"/>
    <property type="match status" value="1"/>
</dbReference>
<evidence type="ECO:0000256" key="7">
    <source>
        <dbReference type="ARBA" id="ARBA00022691"/>
    </source>
</evidence>
<evidence type="ECO:0000256" key="1">
    <source>
        <dbReference type="ARBA" id="ARBA00001966"/>
    </source>
</evidence>
<keyword evidence="10" id="KW-0411">Iron-sulfur</keyword>
<keyword evidence="11" id="KW-0535">Nitrogen fixation</keyword>
<evidence type="ECO:0000256" key="14">
    <source>
        <dbReference type="ARBA" id="ARBA00032102"/>
    </source>
</evidence>
<dbReference type="Proteomes" id="UP001254848">
    <property type="component" value="Unassembled WGS sequence"/>
</dbReference>
<dbReference type="PANTHER" id="PTHR43787">
    <property type="entry name" value="FEMO COFACTOR BIOSYNTHESIS PROTEIN NIFB-RELATED"/>
    <property type="match status" value="1"/>
</dbReference>
<dbReference type="InterPro" id="IPR013785">
    <property type="entry name" value="Aldolase_TIM"/>
</dbReference>
<dbReference type="PROSITE" id="PS01305">
    <property type="entry name" value="MOAA_NIFB_PQQE"/>
    <property type="match status" value="1"/>
</dbReference>
<dbReference type="NCBIfam" id="TIGR01290">
    <property type="entry name" value="nifB"/>
    <property type="match status" value="1"/>
</dbReference>
<dbReference type="CDD" id="cd01335">
    <property type="entry name" value="Radical_SAM"/>
    <property type="match status" value="1"/>
</dbReference>
<dbReference type="Gene3D" id="3.20.20.70">
    <property type="entry name" value="Aldolase class I"/>
    <property type="match status" value="1"/>
</dbReference>
<evidence type="ECO:0000256" key="5">
    <source>
        <dbReference type="ARBA" id="ARBA00021702"/>
    </source>
</evidence>
<dbReference type="Pfam" id="PF02579">
    <property type="entry name" value="Nitro_FeMo-Co"/>
    <property type="match status" value="1"/>
</dbReference>
<comment type="cofactor">
    <cofactor evidence="1">
        <name>[4Fe-4S] cluster</name>
        <dbReference type="ChEBI" id="CHEBI:49883"/>
    </cofactor>
</comment>
<keyword evidence="17" id="KW-1185">Reference proteome</keyword>
<evidence type="ECO:0000256" key="3">
    <source>
        <dbReference type="ARBA" id="ARBA00005155"/>
    </source>
</evidence>
<keyword evidence="7" id="KW-0949">S-adenosyl-L-methionine</keyword>
<dbReference type="InterPro" id="IPR036105">
    <property type="entry name" value="DiNase_FeMo-co_biosyn_sf"/>
</dbReference>
<evidence type="ECO:0000313" key="17">
    <source>
        <dbReference type="Proteomes" id="UP001254848"/>
    </source>
</evidence>
<evidence type="ECO:0000256" key="4">
    <source>
        <dbReference type="ARBA" id="ARBA00006804"/>
    </source>
</evidence>
<dbReference type="InterPro" id="IPR007197">
    <property type="entry name" value="rSAM"/>
</dbReference>
<evidence type="ECO:0000256" key="12">
    <source>
        <dbReference type="ARBA" id="ARBA00023239"/>
    </source>
</evidence>
<dbReference type="SFLD" id="SFLDG01068">
    <property type="entry name" value="FeMo_cofactor_biosynthesis_pro"/>
    <property type="match status" value="1"/>
</dbReference>
<dbReference type="SFLD" id="SFLDG01067">
    <property type="entry name" value="SPASM/twitch_domain_containing"/>
    <property type="match status" value="1"/>
</dbReference>
<dbReference type="PANTHER" id="PTHR43787:SF13">
    <property type="entry name" value="FEMO COFACTOR BIOSYNTHESIS PROTEIN NIFB"/>
    <property type="match status" value="1"/>
</dbReference>
<evidence type="ECO:0000259" key="15">
    <source>
        <dbReference type="PROSITE" id="PS51918"/>
    </source>
</evidence>
<evidence type="ECO:0000256" key="2">
    <source>
        <dbReference type="ARBA" id="ARBA00003522"/>
    </source>
</evidence>
<evidence type="ECO:0000256" key="11">
    <source>
        <dbReference type="ARBA" id="ARBA00023231"/>
    </source>
</evidence>
<comment type="function">
    <text evidence="2">Involved in the biosynthesis of the iron-molybdenum cofactor (FeMo-co or M-cluster) found in the dinitrogenase enzyme of the nitrogenase complex in nitrogen-fixing microorganisms. NifB catalyzes the crucial step of radical SAM-dependent carbide insertion that occurs concomitant with the insertion of a 9th sulfur and the rearrangement/coupling of two [4Fe-4S] clusters into a [8Fe-9S-C] cluster, the precursor to the M-cluster.</text>
</comment>
<proteinExistence type="inferred from homology"/>
<evidence type="ECO:0000256" key="8">
    <source>
        <dbReference type="ARBA" id="ARBA00022723"/>
    </source>
</evidence>
<dbReference type="InterPro" id="IPR006638">
    <property type="entry name" value="Elp3/MiaA/NifB-like_rSAM"/>
</dbReference>
<dbReference type="InterPro" id="IPR000385">
    <property type="entry name" value="MoaA_NifB_PqqE_Fe-S-bd_CS"/>
</dbReference>
<dbReference type="Gene3D" id="3.30.420.130">
    <property type="entry name" value="Dinitrogenase iron-molybdenum cofactor biosynthesis domain"/>
    <property type="match status" value="1"/>
</dbReference>
<dbReference type="RefSeq" id="WP_413780623.1">
    <property type="nucleotide sequence ID" value="NZ_JAUOZS010000001.1"/>
</dbReference>
<keyword evidence="8" id="KW-0479">Metal-binding</keyword>
<reference evidence="16 17" key="1">
    <citation type="submission" date="2023-07" db="EMBL/GenBank/DDBJ databases">
        <title>The novel representative of Negativicutes class, Anaeroselena agilis gen. nov. sp. nov.</title>
        <authorList>
            <person name="Prokofeva M.I."/>
            <person name="Elcheninov A.G."/>
            <person name="Klyukina A."/>
            <person name="Kublanov I.V."/>
            <person name="Frolov E.N."/>
            <person name="Podosokorskaya O.A."/>
        </authorList>
    </citation>
    <scope>NUCLEOTIDE SEQUENCE [LARGE SCALE GENOMIC DNA]</scope>
    <source>
        <strain evidence="16 17">4137-cl</strain>
    </source>
</reference>
<dbReference type="InterPro" id="IPR005980">
    <property type="entry name" value="Nase_CF_NifB"/>
</dbReference>
<sequence>MGCSCPHDPAAAAERHPCYSADAQHKFARIHLPVAPACNISCNYCSRKYDCVNESRPGVTSEVLSPAAAGDKFALVREKVANLSVVGIAGPGDALANWPRTRETLERVRAIDPEIIFCLSTNGLMLPEYAREIIDLGVRHVTVTVNCVDPDIGAAIYRHVAYKGETYTGRAGAELLLSRQLAGIAALTAGGVLVKVNIVMIGGVNDRHIPAVVKTVKDLGVFVTNIMPMIPAPGSAFEYLPQTSMKEVAAMRDLCQQDIRQMRHCRQCRADAIGLLAEDRSAEFSRGCRAESAHPAPPVPRPYRIAVASRHGRLVDLHFGQAEEFLVYLTTDQGFVLSGTRRVGRYCDGPADCGEEDNKEAVIGILADCDAVLSMRIGRQAADRLRRHGIMSIEDCFTVEHGLERAVAALQQQKCS</sequence>
<dbReference type="SMART" id="SM00729">
    <property type="entry name" value="Elp3"/>
    <property type="match status" value="1"/>
</dbReference>
<evidence type="ECO:0000256" key="6">
    <source>
        <dbReference type="ARBA" id="ARBA00022485"/>
    </source>
</evidence>
<organism evidence="16 17">
    <name type="scientific">Anaeroselena agilis</name>
    <dbReference type="NCBI Taxonomy" id="3063788"/>
    <lineage>
        <taxon>Bacteria</taxon>
        <taxon>Bacillati</taxon>
        <taxon>Bacillota</taxon>
        <taxon>Negativicutes</taxon>
        <taxon>Acetonemataceae</taxon>
        <taxon>Anaeroselena</taxon>
    </lineage>
</organism>
<evidence type="ECO:0000256" key="13">
    <source>
        <dbReference type="ARBA" id="ARBA00030926"/>
    </source>
</evidence>
<comment type="pathway">
    <text evidence="3">Cofactor biosynthesis; Fe-Mo cofactor biosynthesis.</text>
</comment>
<dbReference type="InterPro" id="IPR003731">
    <property type="entry name" value="Di-Nase_FeMo-co_biosynth"/>
</dbReference>
<keyword evidence="12" id="KW-0456">Lyase</keyword>
<dbReference type="SUPFAM" id="SSF102114">
    <property type="entry name" value="Radical SAM enzymes"/>
    <property type="match status" value="1"/>
</dbReference>
<dbReference type="SUPFAM" id="SSF53146">
    <property type="entry name" value="Nitrogenase accessory factor-like"/>
    <property type="match status" value="1"/>
</dbReference>
<dbReference type="InterPro" id="IPR058240">
    <property type="entry name" value="rSAM_sf"/>
</dbReference>
<dbReference type="SFLD" id="SFLDF00281">
    <property type="entry name" value="FeMo_cofactor_biosynthesis_pro"/>
    <property type="match status" value="1"/>
</dbReference>
<dbReference type="Pfam" id="PF04055">
    <property type="entry name" value="Radical_SAM"/>
    <property type="match status" value="1"/>
</dbReference>
<protein>
    <recommendedName>
        <fullName evidence="5">FeMo cofactor biosynthesis protein NifB</fullName>
    </recommendedName>
    <alternativeName>
        <fullName evidence="14">Nitrogenase cofactor maturase NifB</fullName>
    </alternativeName>
    <alternativeName>
        <fullName evidence="13">Radical SAM assemblase NifB</fullName>
    </alternativeName>
</protein>
<evidence type="ECO:0000256" key="10">
    <source>
        <dbReference type="ARBA" id="ARBA00023014"/>
    </source>
</evidence>